<dbReference type="InterPro" id="IPR016181">
    <property type="entry name" value="Acyl_CoA_acyltransferase"/>
</dbReference>
<dbReference type="PROSITE" id="PS51186">
    <property type="entry name" value="GNAT"/>
    <property type="match status" value="1"/>
</dbReference>
<feature type="domain" description="N-acetyltransferase" evidence="3">
    <location>
        <begin position="4"/>
        <end position="165"/>
    </location>
</feature>
<dbReference type="GO" id="GO:0005840">
    <property type="term" value="C:ribosome"/>
    <property type="evidence" value="ECO:0007669"/>
    <property type="project" value="UniProtKB-KW"/>
</dbReference>
<dbReference type="OrthoDB" id="9800604at2"/>
<keyword evidence="4" id="KW-0689">Ribosomal protein</keyword>
<dbReference type="PANTHER" id="PTHR43800">
    <property type="entry name" value="PEPTIDYL-LYSINE N-ACETYLTRANSFERASE YJAB"/>
    <property type="match status" value="1"/>
</dbReference>
<name>A0A1H7T4D1_9SPHI</name>
<evidence type="ECO:0000256" key="1">
    <source>
        <dbReference type="ARBA" id="ARBA00022679"/>
    </source>
</evidence>
<reference evidence="5" key="1">
    <citation type="submission" date="2016-10" db="EMBL/GenBank/DDBJ databases">
        <authorList>
            <person name="Varghese N."/>
            <person name="Submissions S."/>
        </authorList>
    </citation>
    <scope>NUCLEOTIDE SEQUENCE [LARGE SCALE GENOMIC DNA]</scope>
    <source>
        <strain evidence="5">Jip14</strain>
    </source>
</reference>
<evidence type="ECO:0000256" key="2">
    <source>
        <dbReference type="ARBA" id="ARBA00023315"/>
    </source>
</evidence>
<evidence type="ECO:0000259" key="3">
    <source>
        <dbReference type="PROSITE" id="PS51186"/>
    </source>
</evidence>
<dbReference type="AlphaFoldDB" id="A0A1H7T4D1"/>
<evidence type="ECO:0000313" key="5">
    <source>
        <dbReference type="Proteomes" id="UP000198916"/>
    </source>
</evidence>
<dbReference type="InterPro" id="IPR000182">
    <property type="entry name" value="GNAT_dom"/>
</dbReference>
<dbReference type="SUPFAM" id="SSF55729">
    <property type="entry name" value="Acyl-CoA N-acyltransferases (Nat)"/>
    <property type="match status" value="1"/>
</dbReference>
<dbReference type="Gene3D" id="3.40.630.30">
    <property type="match status" value="1"/>
</dbReference>
<accession>A0A1H7T4D1</accession>
<keyword evidence="4" id="KW-0687">Ribonucleoprotein</keyword>
<keyword evidence="5" id="KW-1185">Reference proteome</keyword>
<dbReference type="PANTHER" id="PTHR43800:SF1">
    <property type="entry name" value="PEPTIDYL-LYSINE N-ACETYLTRANSFERASE YJAB"/>
    <property type="match status" value="1"/>
</dbReference>
<dbReference type="EMBL" id="FNZR01000010">
    <property type="protein sequence ID" value="SEL79146.1"/>
    <property type="molecule type" value="Genomic_DNA"/>
</dbReference>
<dbReference type="GO" id="GO:0016747">
    <property type="term" value="F:acyltransferase activity, transferring groups other than amino-acyl groups"/>
    <property type="evidence" value="ECO:0007669"/>
    <property type="project" value="InterPro"/>
</dbReference>
<dbReference type="CDD" id="cd04301">
    <property type="entry name" value="NAT_SF"/>
    <property type="match status" value="1"/>
</dbReference>
<keyword evidence="2" id="KW-0012">Acyltransferase</keyword>
<dbReference type="STRING" id="332977.SAMN05421740_11057"/>
<organism evidence="4 5">
    <name type="scientific">Parapedobacter koreensis</name>
    <dbReference type="NCBI Taxonomy" id="332977"/>
    <lineage>
        <taxon>Bacteria</taxon>
        <taxon>Pseudomonadati</taxon>
        <taxon>Bacteroidota</taxon>
        <taxon>Sphingobacteriia</taxon>
        <taxon>Sphingobacteriales</taxon>
        <taxon>Sphingobacteriaceae</taxon>
        <taxon>Parapedobacter</taxon>
    </lineage>
</organism>
<dbReference type="Pfam" id="PF00583">
    <property type="entry name" value="Acetyltransf_1"/>
    <property type="match status" value="1"/>
</dbReference>
<protein>
    <submittedName>
        <fullName evidence="4">Ribosomal protein S18 acetylase RimI</fullName>
    </submittedName>
</protein>
<keyword evidence="1" id="KW-0808">Transferase</keyword>
<sequence>MNTITIQAATLSDVETIHRLAHEIWWPTYNKLLTAAQISFMLEQIYSADALLNQMEAGQCFSFAVKDRKPIGFVGFQPKPLAIRTMRIEKLYILPSMQGHGIGKLLIDHVAQHALAVGMDCLELNVYRHNPAKAFYEKQGFAIVTAVEIPYHGYMLNDYIMQKQL</sequence>
<evidence type="ECO:0000313" key="4">
    <source>
        <dbReference type="EMBL" id="SEL79146.1"/>
    </source>
</evidence>
<gene>
    <name evidence="4" type="ORF">SAMN05421740_11057</name>
</gene>
<proteinExistence type="predicted"/>
<dbReference type="Proteomes" id="UP000198916">
    <property type="component" value="Unassembled WGS sequence"/>
</dbReference>
<dbReference type="RefSeq" id="WP_090608269.1">
    <property type="nucleotide sequence ID" value="NZ_FNZR01000010.1"/>
</dbReference>